<organism evidence="3 4">
    <name type="scientific">Flemingia macrophylla</name>
    <dbReference type="NCBI Taxonomy" id="520843"/>
    <lineage>
        <taxon>Eukaryota</taxon>
        <taxon>Viridiplantae</taxon>
        <taxon>Streptophyta</taxon>
        <taxon>Embryophyta</taxon>
        <taxon>Tracheophyta</taxon>
        <taxon>Spermatophyta</taxon>
        <taxon>Magnoliopsida</taxon>
        <taxon>eudicotyledons</taxon>
        <taxon>Gunneridae</taxon>
        <taxon>Pentapetalae</taxon>
        <taxon>rosids</taxon>
        <taxon>fabids</taxon>
        <taxon>Fabales</taxon>
        <taxon>Fabaceae</taxon>
        <taxon>Papilionoideae</taxon>
        <taxon>50 kb inversion clade</taxon>
        <taxon>NPAAA clade</taxon>
        <taxon>indigoferoid/millettioid clade</taxon>
        <taxon>Phaseoleae</taxon>
        <taxon>Flemingia</taxon>
    </lineage>
</organism>
<dbReference type="Proteomes" id="UP001603857">
    <property type="component" value="Unassembled WGS sequence"/>
</dbReference>
<feature type="region of interest" description="Disordered" evidence="1">
    <location>
        <begin position="1"/>
        <end position="36"/>
    </location>
</feature>
<keyword evidence="4" id="KW-1185">Reference proteome</keyword>
<dbReference type="Pfam" id="PF17834">
    <property type="entry name" value="GHD"/>
    <property type="match status" value="1"/>
</dbReference>
<name>A0ABD1N0A4_9FABA</name>
<feature type="domain" description="Beta-galactosidase beta-sandwich" evidence="2">
    <location>
        <begin position="130"/>
        <end position="185"/>
    </location>
</feature>
<gene>
    <name evidence="3" type="ORF">Fmac_009458</name>
</gene>
<dbReference type="InterPro" id="IPR041392">
    <property type="entry name" value="GHD"/>
</dbReference>
<evidence type="ECO:0000256" key="1">
    <source>
        <dbReference type="SAM" id="MobiDB-lite"/>
    </source>
</evidence>
<dbReference type="EMBL" id="JBGMDY010000003">
    <property type="protein sequence ID" value="KAL2341518.1"/>
    <property type="molecule type" value="Genomic_DNA"/>
</dbReference>
<dbReference type="AlphaFoldDB" id="A0ABD1N0A4"/>
<feature type="compositionally biased region" description="Low complexity" evidence="1">
    <location>
        <begin position="12"/>
        <end position="28"/>
    </location>
</feature>
<proteinExistence type="predicted"/>
<evidence type="ECO:0000259" key="2">
    <source>
        <dbReference type="Pfam" id="PF17834"/>
    </source>
</evidence>
<evidence type="ECO:0000313" key="3">
    <source>
        <dbReference type="EMBL" id="KAL2341518.1"/>
    </source>
</evidence>
<protein>
    <recommendedName>
        <fullName evidence="2">Beta-galactosidase beta-sandwich domain-containing protein</fullName>
    </recommendedName>
</protein>
<reference evidence="3 4" key="1">
    <citation type="submission" date="2024-08" db="EMBL/GenBank/DDBJ databases">
        <title>Insights into the chromosomal genome structure of Flemingia macrophylla.</title>
        <authorList>
            <person name="Ding Y."/>
            <person name="Zhao Y."/>
            <person name="Bi W."/>
            <person name="Wu M."/>
            <person name="Zhao G."/>
            <person name="Gong Y."/>
            <person name="Li W."/>
            <person name="Zhang P."/>
        </authorList>
    </citation>
    <scope>NUCLEOTIDE SEQUENCE [LARGE SCALE GENOMIC DNA]</scope>
    <source>
        <strain evidence="3">DYQJB</strain>
        <tissue evidence="3">Leaf</tissue>
    </source>
</reference>
<evidence type="ECO:0000313" key="4">
    <source>
        <dbReference type="Proteomes" id="UP001603857"/>
    </source>
</evidence>
<sequence length="195" mass="21083">MNTVASEFTFKAQSSSSECSEGEAGQSAKTVLNDGHRKAHQGKLNEVGSMQNDVIGPLQDGASDKLSKFTLSKKKNRGEGLRGENKVRPLQGGANFVAPGYTEGDGLGAEIVGIFVLLYMFSHYAMNFLADVYTNSSGACAAFVSNVDDKNDKIVQFLNASYHLPTWSVSILPDCMNVVFNTTKVCRVEELENVN</sequence>
<accession>A0ABD1N0A4</accession>
<comment type="caution">
    <text evidence="3">The sequence shown here is derived from an EMBL/GenBank/DDBJ whole genome shotgun (WGS) entry which is preliminary data.</text>
</comment>